<keyword evidence="3" id="KW-1185">Reference proteome</keyword>
<keyword evidence="1" id="KW-0472">Membrane</keyword>
<proteinExistence type="predicted"/>
<accession>A0A640VSB6</accession>
<sequence>MQDSQMTKSRVSRRIKIILGVSLGLNLAVLGLVGGTLLRHGEGKLAGLHGVALGGYGLPYMIALPRQDRRVVVRSVRSSPEALDRVARRALYNDVLMALRRPELDLEALSVAVRRQAEASIIVQRRAQTAWLDVISDMPAKERVDYAAAIEEVLRRGPKGRK</sequence>
<gene>
    <name evidence="2" type="ORF">So717_20730</name>
</gene>
<dbReference type="Pfam" id="PF13801">
    <property type="entry name" value="Metal_resist"/>
    <property type="match status" value="1"/>
</dbReference>
<evidence type="ECO:0000256" key="1">
    <source>
        <dbReference type="SAM" id="Phobius"/>
    </source>
</evidence>
<evidence type="ECO:0000313" key="3">
    <source>
        <dbReference type="Proteomes" id="UP000436522"/>
    </source>
</evidence>
<dbReference type="AlphaFoldDB" id="A0A640VSB6"/>
<comment type="caution">
    <text evidence="2">The sequence shown here is derived from an EMBL/GenBank/DDBJ whole genome shotgun (WGS) entry which is preliminary data.</text>
</comment>
<feature type="transmembrane region" description="Helical" evidence="1">
    <location>
        <begin position="15"/>
        <end position="33"/>
    </location>
</feature>
<feature type="transmembrane region" description="Helical" evidence="1">
    <location>
        <begin position="45"/>
        <end position="64"/>
    </location>
</feature>
<dbReference type="EMBL" id="BLIV01000003">
    <property type="protein sequence ID" value="GFE50320.1"/>
    <property type="molecule type" value="Genomic_DNA"/>
</dbReference>
<name>A0A640VSB6_9RHOB</name>
<dbReference type="Proteomes" id="UP000436522">
    <property type="component" value="Unassembled WGS sequence"/>
</dbReference>
<reference evidence="2 3" key="1">
    <citation type="submission" date="2019-12" db="EMBL/GenBank/DDBJ databases">
        <title>Roseobacter cerasinus sp. nov., isolated from seawater around aquaculture.</title>
        <authorList>
            <person name="Muramatsu S."/>
            <person name="Takabe Y."/>
            <person name="Mori K."/>
            <person name="Takaichi S."/>
            <person name="Hanada S."/>
        </authorList>
    </citation>
    <scope>NUCLEOTIDE SEQUENCE [LARGE SCALE GENOMIC DNA]</scope>
    <source>
        <strain evidence="2 3">AI77</strain>
    </source>
</reference>
<keyword evidence="1" id="KW-0812">Transmembrane</keyword>
<protein>
    <submittedName>
        <fullName evidence="2">Uncharacterized protein</fullName>
    </submittedName>
</protein>
<keyword evidence="1" id="KW-1133">Transmembrane helix</keyword>
<dbReference type="InterPro" id="IPR025961">
    <property type="entry name" value="Metal_resist"/>
</dbReference>
<organism evidence="2 3">
    <name type="scientific">Roseobacter cerasinus</name>
    <dbReference type="NCBI Taxonomy" id="2602289"/>
    <lineage>
        <taxon>Bacteria</taxon>
        <taxon>Pseudomonadati</taxon>
        <taxon>Pseudomonadota</taxon>
        <taxon>Alphaproteobacteria</taxon>
        <taxon>Rhodobacterales</taxon>
        <taxon>Roseobacteraceae</taxon>
        <taxon>Roseobacter</taxon>
    </lineage>
</organism>
<evidence type="ECO:0000313" key="2">
    <source>
        <dbReference type="EMBL" id="GFE50320.1"/>
    </source>
</evidence>